<proteinExistence type="predicted"/>
<evidence type="ECO:0000313" key="3">
    <source>
        <dbReference type="EMBL" id="MDJ1169153.1"/>
    </source>
</evidence>
<feature type="domain" description="IQCH-like ATP-grasp" evidence="2">
    <location>
        <begin position="214"/>
        <end position="286"/>
    </location>
</feature>
<dbReference type="InterPro" id="IPR056855">
    <property type="entry name" value="ATP-grasp_IQCH"/>
</dbReference>
<dbReference type="PANTHER" id="PTHR14465:SF0">
    <property type="entry name" value="IQ DOMAIN-CONTAINING PROTEIN H"/>
    <property type="match status" value="1"/>
</dbReference>
<name>A0ABT7AQH4_9CYAN</name>
<feature type="domain" description="PGM1 C-terminal" evidence="1">
    <location>
        <begin position="487"/>
        <end position="538"/>
    </location>
</feature>
<evidence type="ECO:0000313" key="4">
    <source>
        <dbReference type="Proteomes" id="UP001235303"/>
    </source>
</evidence>
<keyword evidence="3" id="KW-0436">Ligase</keyword>
<dbReference type="Proteomes" id="UP001235303">
    <property type="component" value="Unassembled WGS sequence"/>
</dbReference>
<dbReference type="InterPro" id="IPR038752">
    <property type="entry name" value="IQCH"/>
</dbReference>
<dbReference type="Pfam" id="PF18105">
    <property type="entry name" value="PGM1_C"/>
    <property type="match status" value="1"/>
</dbReference>
<reference evidence="3 4" key="1">
    <citation type="submission" date="2023-01" db="EMBL/GenBank/DDBJ databases">
        <title>Novel diversity within Roseofilum (Cyanobacteria; Desertifilaceae) from marine benthic mats with descriptions of four novel species.</title>
        <authorList>
            <person name="Wang Y."/>
            <person name="Berthold D.E."/>
            <person name="Hu J."/>
            <person name="Lefler F.W."/>
            <person name="Laughinghouse H.D. IV."/>
        </authorList>
    </citation>
    <scope>NUCLEOTIDE SEQUENCE [LARGE SCALE GENOMIC DNA]</scope>
    <source>
        <strain evidence="3 4">BLCC-M154</strain>
    </source>
</reference>
<comment type="caution">
    <text evidence="3">The sequence shown here is derived from an EMBL/GenBank/DDBJ whole genome shotgun (WGS) entry which is preliminary data.</text>
</comment>
<dbReference type="InterPro" id="IPR041356">
    <property type="entry name" value="PGM1_C"/>
</dbReference>
<dbReference type="Pfam" id="PF24923">
    <property type="entry name" value="ATP-grasp_IQCH"/>
    <property type="match status" value="2"/>
</dbReference>
<gene>
    <name evidence="3" type="ORF">PMG71_06920</name>
</gene>
<dbReference type="SUPFAM" id="SSF56059">
    <property type="entry name" value="Glutathione synthetase ATP-binding domain-like"/>
    <property type="match status" value="1"/>
</dbReference>
<evidence type="ECO:0000259" key="1">
    <source>
        <dbReference type="Pfam" id="PF18105"/>
    </source>
</evidence>
<dbReference type="RefSeq" id="WP_283752914.1">
    <property type="nucleotide sequence ID" value="NZ_JAQOSP010000045.1"/>
</dbReference>
<keyword evidence="4" id="KW-1185">Reference proteome</keyword>
<accession>A0ABT7AQH4</accession>
<dbReference type="PANTHER" id="PTHR14465">
    <property type="entry name" value="IQ DOMAIN-CONTAINING PROTEIN H"/>
    <property type="match status" value="1"/>
</dbReference>
<dbReference type="GO" id="GO:0016874">
    <property type="term" value="F:ligase activity"/>
    <property type="evidence" value="ECO:0007669"/>
    <property type="project" value="UniProtKB-KW"/>
</dbReference>
<protein>
    <submittedName>
        <fullName evidence="3">Peptide ligase PGM1-related protein</fullName>
    </submittedName>
</protein>
<feature type="domain" description="IQCH-like ATP-grasp" evidence="2">
    <location>
        <begin position="313"/>
        <end position="453"/>
    </location>
</feature>
<sequence length="573" mass="65165">MFRLYRGVNLMHHSNHGIECKDRPDVIEQFQYLQTQWRNSLSHHSCELPQLLDQSQIAPNWHTYSITEPDDYDILVIPSLTLDQQELQKVEGVMHYEERMLFSLIRLKNPHTRLVYVTSEPLPEIIVDYYLHLLPGIPFSHARDRLLLFSAYDRSCKSLTEKILDRPRLIERIRRSLRPSQSYMVCFNSTSWERELSVKLQLPLFACDPDLLHWGTKSGSREIFAQCHIPHPDGCHSVWNSQDLAEASADLWERQPHLKRMVIKLNEGFSGEGNALLNLSPLADYQPGRASHGDRVRAIKNQFQHLRFQGPGETWPTFGSRIPELGAIVEAFIEGDKKRSPSVQAQITPLGTVEILSTHDQILGGPDGQIYLGCQFPADEAYRLKIQEYGRLIGQNLAEKGALERFAVDFIAVPSGNPSSPDWDIFAIEINLRCGGTTHPFMTLKYLTGGFYNAEDGLFYSQKGRPKYYLATDNLKQKRYQGLLPHDLIDIIAHHNLHFDTGTETGTIFHLIGTLSEFGKLGLTNIGDSLAQCELFHQKVISVLDRETNLYTGTAKTPISPKSNIIGNPLIHH</sequence>
<dbReference type="EMBL" id="JAQOSP010000045">
    <property type="protein sequence ID" value="MDJ1169153.1"/>
    <property type="molecule type" value="Genomic_DNA"/>
</dbReference>
<evidence type="ECO:0000259" key="2">
    <source>
        <dbReference type="Pfam" id="PF24923"/>
    </source>
</evidence>
<organism evidence="3 4">
    <name type="scientific">Roseofilum acuticapitatum BLCC-M154</name>
    <dbReference type="NCBI Taxonomy" id="3022444"/>
    <lineage>
        <taxon>Bacteria</taxon>
        <taxon>Bacillati</taxon>
        <taxon>Cyanobacteriota</taxon>
        <taxon>Cyanophyceae</taxon>
        <taxon>Desertifilales</taxon>
        <taxon>Desertifilaceae</taxon>
        <taxon>Roseofilum</taxon>
        <taxon>Roseofilum acuticapitatum</taxon>
    </lineage>
</organism>